<dbReference type="SUPFAM" id="SSF50249">
    <property type="entry name" value="Nucleic acid-binding proteins"/>
    <property type="match status" value="1"/>
</dbReference>
<dbReference type="InterPro" id="IPR019844">
    <property type="entry name" value="CSD_CS"/>
</dbReference>
<dbReference type="Proteomes" id="UP000575480">
    <property type="component" value="Unassembled WGS sequence"/>
</dbReference>
<protein>
    <submittedName>
        <fullName evidence="4">Cold-shock protein</fullName>
    </submittedName>
</protein>
<sequence>MTINGKVKWFNPTKGYGLISRDDDAKDVFVHSSAVRDAGLSGLAEGETLTFEVEEGAKGPAAVNLQKG</sequence>
<dbReference type="AlphaFoldDB" id="A0A7K4MX36"/>
<dbReference type="InterPro" id="IPR002059">
    <property type="entry name" value="CSP_DNA-bd"/>
</dbReference>
<dbReference type="SMART" id="SM00357">
    <property type="entry name" value="CSP"/>
    <property type="match status" value="1"/>
</dbReference>
<dbReference type="PROSITE" id="PS51857">
    <property type="entry name" value="CSD_2"/>
    <property type="match status" value="1"/>
</dbReference>
<name>A0A7K4MX36_9ARCH</name>
<feature type="domain" description="CSD" evidence="3">
    <location>
        <begin position="2"/>
        <end position="67"/>
    </location>
</feature>
<organism evidence="4 5">
    <name type="scientific">Marine Group I thaumarchaeote</name>
    <dbReference type="NCBI Taxonomy" id="2511932"/>
    <lineage>
        <taxon>Archaea</taxon>
        <taxon>Nitrososphaerota</taxon>
        <taxon>Marine Group I</taxon>
    </lineage>
</organism>
<dbReference type="Pfam" id="PF00313">
    <property type="entry name" value="CSD"/>
    <property type="match status" value="1"/>
</dbReference>
<evidence type="ECO:0000256" key="1">
    <source>
        <dbReference type="ARBA" id="ARBA00004496"/>
    </source>
</evidence>
<dbReference type="InterPro" id="IPR012340">
    <property type="entry name" value="NA-bd_OB-fold"/>
</dbReference>
<evidence type="ECO:0000259" key="3">
    <source>
        <dbReference type="PROSITE" id="PS51857"/>
    </source>
</evidence>
<comment type="subcellular location">
    <subcellularLocation>
        <location evidence="1">Cytoplasm</location>
    </subcellularLocation>
</comment>
<dbReference type="PANTHER" id="PTHR11544">
    <property type="entry name" value="COLD SHOCK DOMAIN CONTAINING PROTEINS"/>
    <property type="match status" value="1"/>
</dbReference>
<dbReference type="PRINTS" id="PR00050">
    <property type="entry name" value="COLDSHOCK"/>
</dbReference>
<dbReference type="InterPro" id="IPR050181">
    <property type="entry name" value="Cold_shock_domain"/>
</dbReference>
<dbReference type="PIRSF" id="PIRSF002599">
    <property type="entry name" value="Cold_shock_A"/>
    <property type="match status" value="1"/>
</dbReference>
<dbReference type="PROSITE" id="PS00352">
    <property type="entry name" value="CSD_1"/>
    <property type="match status" value="1"/>
</dbReference>
<dbReference type="GO" id="GO:0005737">
    <property type="term" value="C:cytoplasm"/>
    <property type="evidence" value="ECO:0007669"/>
    <property type="project" value="UniProtKB-SubCell"/>
</dbReference>
<dbReference type="InterPro" id="IPR011129">
    <property type="entry name" value="CSD"/>
</dbReference>
<evidence type="ECO:0000256" key="2">
    <source>
        <dbReference type="ARBA" id="ARBA00022490"/>
    </source>
</evidence>
<gene>
    <name evidence="4" type="ORF">HX858_09380</name>
</gene>
<evidence type="ECO:0000313" key="4">
    <source>
        <dbReference type="EMBL" id="NWJ57938.1"/>
    </source>
</evidence>
<dbReference type="CDD" id="cd04458">
    <property type="entry name" value="CSP_CDS"/>
    <property type="match status" value="1"/>
</dbReference>
<dbReference type="EMBL" id="JACATH010000028">
    <property type="protein sequence ID" value="NWJ57938.1"/>
    <property type="molecule type" value="Genomic_DNA"/>
</dbReference>
<accession>A0A7K4MX36</accession>
<dbReference type="GO" id="GO:0003676">
    <property type="term" value="F:nucleic acid binding"/>
    <property type="evidence" value="ECO:0007669"/>
    <property type="project" value="InterPro"/>
</dbReference>
<reference evidence="4 5" key="1">
    <citation type="journal article" date="2019" name="Environ. Microbiol.">
        <title>Genomics insights into ecotype formation of ammonia-oxidizing archaea in the deep ocean.</title>
        <authorList>
            <person name="Wang Y."/>
            <person name="Huang J.M."/>
            <person name="Cui G.J."/>
            <person name="Nunoura T."/>
            <person name="Takaki Y."/>
            <person name="Li W.L."/>
            <person name="Li J."/>
            <person name="Gao Z.M."/>
            <person name="Takai K."/>
            <person name="Zhang A.Q."/>
            <person name="Stepanauskas R."/>
        </authorList>
    </citation>
    <scope>NUCLEOTIDE SEQUENCE [LARGE SCALE GENOMIC DNA]</scope>
    <source>
        <strain evidence="4 5">L15a</strain>
    </source>
</reference>
<dbReference type="Gene3D" id="2.40.50.140">
    <property type="entry name" value="Nucleic acid-binding proteins"/>
    <property type="match status" value="1"/>
</dbReference>
<evidence type="ECO:0000313" key="5">
    <source>
        <dbReference type="Proteomes" id="UP000575480"/>
    </source>
</evidence>
<keyword evidence="2" id="KW-0963">Cytoplasm</keyword>
<dbReference type="InterPro" id="IPR012156">
    <property type="entry name" value="Cold_shock_CspA"/>
</dbReference>
<proteinExistence type="predicted"/>
<comment type="caution">
    <text evidence="4">The sequence shown here is derived from an EMBL/GenBank/DDBJ whole genome shotgun (WGS) entry which is preliminary data.</text>
</comment>